<protein>
    <submittedName>
        <fullName evidence="2">PilT protein domain protein</fullName>
    </submittedName>
</protein>
<name>T0Y0S0_9ZZZZ</name>
<dbReference type="InterPro" id="IPR002716">
    <property type="entry name" value="PIN_dom"/>
</dbReference>
<organism evidence="2">
    <name type="scientific">mine drainage metagenome</name>
    <dbReference type="NCBI Taxonomy" id="410659"/>
    <lineage>
        <taxon>unclassified sequences</taxon>
        <taxon>metagenomes</taxon>
        <taxon>ecological metagenomes</taxon>
    </lineage>
</organism>
<dbReference type="AlphaFoldDB" id="T0Y0S0"/>
<comment type="caution">
    <text evidence="2">The sequence shown here is derived from an EMBL/GenBank/DDBJ whole genome shotgun (WGS) entry which is preliminary data.</text>
</comment>
<dbReference type="Gene3D" id="3.40.50.1010">
    <property type="entry name" value="5'-nuclease"/>
    <property type="match status" value="1"/>
</dbReference>
<dbReference type="InterPro" id="IPR029060">
    <property type="entry name" value="PIN-like_dom_sf"/>
</dbReference>
<proteinExistence type="predicted"/>
<dbReference type="Pfam" id="PF01850">
    <property type="entry name" value="PIN"/>
    <property type="match status" value="1"/>
</dbReference>
<reference evidence="2" key="1">
    <citation type="submission" date="2013-08" db="EMBL/GenBank/DDBJ databases">
        <authorList>
            <person name="Mendez C."/>
            <person name="Richter M."/>
            <person name="Ferrer M."/>
            <person name="Sanchez J."/>
        </authorList>
    </citation>
    <scope>NUCLEOTIDE SEQUENCE</scope>
</reference>
<sequence length="118" mass="12823">MSSICFLDSSDAHHDRAVSELRPRITAGDRLLISASVYAEVLVRPLLAGTDATVDDFLDSVKAEVVPVDRSIARRAAQLRARHNHLRLPDAFSLATALISAVELLTLASPTLSPWPPR</sequence>
<dbReference type="SUPFAM" id="SSF88723">
    <property type="entry name" value="PIN domain-like"/>
    <property type="match status" value="1"/>
</dbReference>
<evidence type="ECO:0000259" key="1">
    <source>
        <dbReference type="Pfam" id="PF01850"/>
    </source>
</evidence>
<evidence type="ECO:0000313" key="2">
    <source>
        <dbReference type="EMBL" id="EQD28686.1"/>
    </source>
</evidence>
<accession>T0Y0S0</accession>
<dbReference type="EMBL" id="AUZX01015552">
    <property type="protein sequence ID" value="EQD28686.1"/>
    <property type="molecule type" value="Genomic_DNA"/>
</dbReference>
<gene>
    <name evidence="2" type="ORF">B1A_21051</name>
</gene>
<feature type="domain" description="PIN" evidence="1">
    <location>
        <begin position="13"/>
        <end position="106"/>
    </location>
</feature>
<reference evidence="2" key="2">
    <citation type="journal article" date="2014" name="ISME J.">
        <title>Microbial stratification in low pH oxic and suboxic macroscopic growths along an acid mine drainage.</title>
        <authorList>
            <person name="Mendez-Garcia C."/>
            <person name="Mesa V."/>
            <person name="Sprenger R.R."/>
            <person name="Richter M."/>
            <person name="Diez M.S."/>
            <person name="Solano J."/>
            <person name="Bargiela R."/>
            <person name="Golyshina O.V."/>
            <person name="Manteca A."/>
            <person name="Ramos J.L."/>
            <person name="Gallego J.R."/>
            <person name="Llorente I."/>
            <person name="Martins Dos Santos V.A."/>
            <person name="Jensen O.N."/>
            <person name="Pelaez A.I."/>
            <person name="Sanchez J."/>
            <person name="Ferrer M."/>
        </authorList>
    </citation>
    <scope>NUCLEOTIDE SEQUENCE</scope>
</reference>